<protein>
    <submittedName>
        <fullName evidence="2">PorT family protein</fullName>
    </submittedName>
</protein>
<dbReference type="Pfam" id="PF13568">
    <property type="entry name" value="OMP_b-brl_2"/>
    <property type="match status" value="1"/>
</dbReference>
<sequence length="410" mass="47927">MKKTILTILFVIISIYSYAQISFEEGYYIDNSGKKTVCYIKNLDWKNNPEDFLYKLTLDSEVAKKTINTTKEFKIGAALKYERHTVKIDQSSKDVKRLSTVREPDFVEKTVFLKSVVEGKASLFLYESNKQRRYFFSIDKGQVEPLIYKIYKIEDDQIAKNEKYKQQLWQKVRYENVAMSAIERVRYRRKDLAKYFNTFNSYHTDTPTLDYTKKEDRKSFTIGLEAGAQFSSFSIKNLMDRGDIDFDSNTSFRFGVEAAFILPFNNDKWSIVLEPAYQYFDAEKRDVVIFRSETLDAERTTDVEVEYQSIEVPLGIRHTFRLSKNSKLFVTGSFVIDLNFSSEIRARGISALTGDISTDDNWMFGIGYRFKDKYSLEIKQTTSRNLLASSIWEPNFSSFSINFGYTIFDK</sequence>
<accession>A0A504JHS8</accession>
<feature type="domain" description="Outer membrane protein beta-barrel" evidence="1">
    <location>
        <begin position="217"/>
        <end position="378"/>
    </location>
</feature>
<evidence type="ECO:0000313" key="3">
    <source>
        <dbReference type="Proteomes" id="UP000315540"/>
    </source>
</evidence>
<dbReference type="InterPro" id="IPR025665">
    <property type="entry name" value="Beta-barrel_OMP_2"/>
</dbReference>
<evidence type="ECO:0000313" key="2">
    <source>
        <dbReference type="EMBL" id="TPN87388.1"/>
    </source>
</evidence>
<dbReference type="Proteomes" id="UP000315540">
    <property type="component" value="Unassembled WGS sequence"/>
</dbReference>
<comment type="caution">
    <text evidence="2">The sequence shown here is derived from an EMBL/GenBank/DDBJ whole genome shotgun (WGS) entry which is preliminary data.</text>
</comment>
<name>A0A504JHS8_9FLAO</name>
<reference evidence="2 3" key="1">
    <citation type="submission" date="2019-06" db="EMBL/GenBank/DDBJ databases">
        <authorList>
            <person name="Meng X."/>
        </authorList>
    </citation>
    <scope>NUCLEOTIDE SEQUENCE [LARGE SCALE GENOMIC DNA]</scope>
    <source>
        <strain evidence="2 3">M625</strain>
    </source>
</reference>
<dbReference type="AlphaFoldDB" id="A0A504JHS8"/>
<evidence type="ECO:0000259" key="1">
    <source>
        <dbReference type="Pfam" id="PF13568"/>
    </source>
</evidence>
<dbReference type="RefSeq" id="WP_140592030.1">
    <property type="nucleotide sequence ID" value="NZ_VFWZ01000002.1"/>
</dbReference>
<dbReference type="OrthoDB" id="921445at2"/>
<keyword evidence="3" id="KW-1185">Reference proteome</keyword>
<gene>
    <name evidence="2" type="ORF">FHK87_07330</name>
</gene>
<dbReference type="EMBL" id="VFWZ01000002">
    <property type="protein sequence ID" value="TPN87388.1"/>
    <property type="molecule type" value="Genomic_DNA"/>
</dbReference>
<organism evidence="2 3">
    <name type="scientific">Aquimarina algicola</name>
    <dbReference type="NCBI Taxonomy" id="2589995"/>
    <lineage>
        <taxon>Bacteria</taxon>
        <taxon>Pseudomonadati</taxon>
        <taxon>Bacteroidota</taxon>
        <taxon>Flavobacteriia</taxon>
        <taxon>Flavobacteriales</taxon>
        <taxon>Flavobacteriaceae</taxon>
        <taxon>Aquimarina</taxon>
    </lineage>
</organism>
<proteinExistence type="predicted"/>